<dbReference type="InterPro" id="IPR026960">
    <property type="entry name" value="RVT-Znf"/>
</dbReference>
<dbReference type="Pfam" id="PF13966">
    <property type="entry name" value="zf-RVT"/>
    <property type="match status" value="1"/>
</dbReference>
<evidence type="ECO:0000259" key="1">
    <source>
        <dbReference type="Pfam" id="PF13966"/>
    </source>
</evidence>
<evidence type="ECO:0000313" key="3">
    <source>
        <dbReference type="Proteomes" id="UP001172457"/>
    </source>
</evidence>
<dbReference type="EMBL" id="JARYMX010000005">
    <property type="protein sequence ID" value="KAJ9547763.1"/>
    <property type="molecule type" value="Genomic_DNA"/>
</dbReference>
<keyword evidence="3" id="KW-1185">Reference proteome</keyword>
<protein>
    <recommendedName>
        <fullName evidence="1">Reverse transcriptase zinc-binding domain-containing protein</fullName>
    </recommendedName>
</protein>
<accession>A0AA38TBI9</accession>
<reference evidence="2" key="1">
    <citation type="submission" date="2023-03" db="EMBL/GenBank/DDBJ databases">
        <title>Chromosome-scale reference genome and RAD-based genetic map of yellow starthistle (Centaurea solstitialis) reveal putative structural variation and QTLs associated with invader traits.</title>
        <authorList>
            <person name="Reatini B."/>
            <person name="Cang F.A."/>
            <person name="Jiang Q."/>
            <person name="Mckibben M.T.W."/>
            <person name="Barker M.S."/>
            <person name="Rieseberg L.H."/>
            <person name="Dlugosch K.M."/>
        </authorList>
    </citation>
    <scope>NUCLEOTIDE SEQUENCE</scope>
    <source>
        <strain evidence="2">CAN-66</strain>
        <tissue evidence="2">Leaf</tissue>
    </source>
</reference>
<organism evidence="2 3">
    <name type="scientific">Centaurea solstitialis</name>
    <name type="common">yellow star-thistle</name>
    <dbReference type="NCBI Taxonomy" id="347529"/>
    <lineage>
        <taxon>Eukaryota</taxon>
        <taxon>Viridiplantae</taxon>
        <taxon>Streptophyta</taxon>
        <taxon>Embryophyta</taxon>
        <taxon>Tracheophyta</taxon>
        <taxon>Spermatophyta</taxon>
        <taxon>Magnoliopsida</taxon>
        <taxon>eudicotyledons</taxon>
        <taxon>Gunneridae</taxon>
        <taxon>Pentapetalae</taxon>
        <taxon>asterids</taxon>
        <taxon>campanulids</taxon>
        <taxon>Asterales</taxon>
        <taxon>Asteraceae</taxon>
        <taxon>Carduoideae</taxon>
        <taxon>Cardueae</taxon>
        <taxon>Centaureinae</taxon>
        <taxon>Centaurea</taxon>
    </lineage>
</organism>
<feature type="domain" description="Reverse transcriptase zinc-binding" evidence="1">
    <location>
        <begin position="96"/>
        <end position="143"/>
    </location>
</feature>
<comment type="caution">
    <text evidence="2">The sequence shown here is derived from an EMBL/GenBank/DDBJ whole genome shotgun (WGS) entry which is preliminary data.</text>
</comment>
<proteinExistence type="predicted"/>
<evidence type="ECO:0000313" key="2">
    <source>
        <dbReference type="EMBL" id="KAJ9547763.1"/>
    </source>
</evidence>
<dbReference type="AlphaFoldDB" id="A0AA38TBI9"/>
<name>A0AA38TBI9_9ASTR</name>
<sequence>MQYDIISFLKLRVETFRDRLLNVWVWHWDWLSPLKGRTVGEFQNFTSLLESFSLNQVNKDVWMWKLTDDGIFDVKKLRLLIEKRWHEIKANTDTQASQEKLPVRMLLDHRGIDISSILCPLCEDSNRSVDHVLVRCRLAHTVWTKIFAWWSISGSNFYDVKQLIEFKGCQKWNKETKLIWEPLGLTPSAGNPQAGALPLSTPELVPKT</sequence>
<dbReference type="Proteomes" id="UP001172457">
    <property type="component" value="Chromosome 5"/>
</dbReference>
<gene>
    <name evidence="2" type="ORF">OSB04_020306</name>
</gene>